<evidence type="ECO:0000313" key="2">
    <source>
        <dbReference type="Proteomes" id="UP000216752"/>
    </source>
</evidence>
<evidence type="ECO:0008006" key="3">
    <source>
        <dbReference type="Google" id="ProtNLM"/>
    </source>
</evidence>
<evidence type="ECO:0000313" key="1">
    <source>
        <dbReference type="EMBL" id="XFO67884.1"/>
    </source>
</evidence>
<name>A0ABZ3IQ94_9FIRM</name>
<proteinExistence type="predicted"/>
<organism evidence="1 2">
    <name type="scientific">Sporomusa silvacetica DSM 10669</name>
    <dbReference type="NCBI Taxonomy" id="1123289"/>
    <lineage>
        <taxon>Bacteria</taxon>
        <taxon>Bacillati</taxon>
        <taxon>Bacillota</taxon>
        <taxon>Negativicutes</taxon>
        <taxon>Selenomonadales</taxon>
        <taxon>Sporomusaceae</taxon>
        <taxon>Sporomusa</taxon>
    </lineage>
</organism>
<dbReference type="Proteomes" id="UP000216752">
    <property type="component" value="Chromosome"/>
</dbReference>
<dbReference type="Gene3D" id="3.30.70.1290">
    <property type="entry name" value="Transposase IS200-like"/>
    <property type="match status" value="1"/>
</dbReference>
<dbReference type="EMBL" id="CP155573">
    <property type="protein sequence ID" value="XFO67884.1"/>
    <property type="molecule type" value="Genomic_DNA"/>
</dbReference>
<accession>A0ABZ3IQ94</accession>
<reference evidence="1" key="1">
    <citation type="submission" date="2024-05" db="EMBL/GenBank/DDBJ databases">
        <title>Isolation and characterization of Sporomusa carbonis sp. nov., a carboxydotrophic hydrogenogen in the genus of Sporomusa isolated from a charcoal burning pile.</title>
        <authorList>
            <person name="Boeer T."/>
            <person name="Rosenbaum F."/>
            <person name="Eysell L."/>
            <person name="Mueller V."/>
            <person name="Daniel R."/>
            <person name="Poehlein A."/>
        </authorList>
    </citation>
    <scope>NUCLEOTIDE SEQUENCE [LARGE SCALE GENOMIC DNA]</scope>
    <source>
        <strain evidence="1">DSM 10669</strain>
    </source>
</reference>
<gene>
    <name evidence="1" type="ORF">SPSIL_041030</name>
</gene>
<sequence length="95" mass="11044">MLDGKSCTPVDESRNSVIGTSNASTMLCSYVYWYNNKYQRVGNLFQDQFKSEPVAEEQYFQIVLRYIHQNPVKAGLVKNVEEPVRFESRVKMPMN</sequence>
<dbReference type="SUPFAM" id="SSF143422">
    <property type="entry name" value="Transposase IS200-like"/>
    <property type="match status" value="1"/>
</dbReference>
<protein>
    <recommendedName>
        <fullName evidence="3">Transposase</fullName>
    </recommendedName>
</protein>
<keyword evidence="2" id="KW-1185">Reference proteome</keyword>
<dbReference type="InterPro" id="IPR036515">
    <property type="entry name" value="Transposase_17_sf"/>
</dbReference>